<keyword evidence="1" id="KW-0812">Transmembrane</keyword>
<dbReference type="EMBL" id="CP127295">
    <property type="protein sequence ID" value="WIY04523.1"/>
    <property type="molecule type" value="Genomic_DNA"/>
</dbReference>
<dbReference type="Proteomes" id="UP001239397">
    <property type="component" value="Chromosome"/>
</dbReference>
<evidence type="ECO:0000256" key="1">
    <source>
        <dbReference type="SAM" id="Phobius"/>
    </source>
</evidence>
<name>A0A9Y2JUM2_9PSEU</name>
<organism evidence="2 3">
    <name type="scientific">Amycolatopsis mongoliensis</name>
    <dbReference type="NCBI Taxonomy" id="715475"/>
    <lineage>
        <taxon>Bacteria</taxon>
        <taxon>Bacillati</taxon>
        <taxon>Actinomycetota</taxon>
        <taxon>Actinomycetes</taxon>
        <taxon>Pseudonocardiales</taxon>
        <taxon>Pseudonocardiaceae</taxon>
        <taxon>Amycolatopsis</taxon>
    </lineage>
</organism>
<sequence length="237" mass="25636">MTDLERKLAETLREQAGKVTPNLDAAWADQVRRQHRPRRRRATVWLAPLAAVLVVLTSVLLATQVNDAQPPAPPANPGQELKLAKPEHQPFDQTMLTHGDMAILTEFAGQTDRWRVWAYTGVRSNATDRELFCVAAIPVGADLTSDAPQYGTKSPQCMALLPDGGKTVLAGYVGETGGPLPPGKAVYLLSSTMEQLRLYNAQGDLSQGKLVDRVASSYQVFLADVVPGSPPVRAEVS</sequence>
<keyword evidence="3" id="KW-1185">Reference proteome</keyword>
<evidence type="ECO:0000313" key="3">
    <source>
        <dbReference type="Proteomes" id="UP001239397"/>
    </source>
</evidence>
<accession>A0A9Y2JUM2</accession>
<feature type="transmembrane region" description="Helical" evidence="1">
    <location>
        <begin position="42"/>
        <end position="62"/>
    </location>
</feature>
<proteinExistence type="predicted"/>
<keyword evidence="1" id="KW-1133">Transmembrane helix</keyword>
<dbReference type="KEGG" id="amog:QRX60_11985"/>
<protein>
    <submittedName>
        <fullName evidence="2">Uncharacterized protein</fullName>
    </submittedName>
</protein>
<reference evidence="2 3" key="1">
    <citation type="submission" date="2023-06" db="EMBL/GenBank/DDBJ databases">
        <authorList>
            <person name="Oyuntsetseg B."/>
            <person name="Kim S.B."/>
        </authorList>
    </citation>
    <scope>NUCLEOTIDE SEQUENCE [LARGE SCALE GENOMIC DNA]</scope>
    <source>
        <strain evidence="2 3">4-36</strain>
    </source>
</reference>
<keyword evidence="1" id="KW-0472">Membrane</keyword>
<dbReference type="RefSeq" id="WP_286000844.1">
    <property type="nucleotide sequence ID" value="NZ_CP127295.1"/>
</dbReference>
<dbReference type="AlphaFoldDB" id="A0A9Y2JUM2"/>
<gene>
    <name evidence="2" type="ORF">QRX60_11985</name>
</gene>
<evidence type="ECO:0000313" key="2">
    <source>
        <dbReference type="EMBL" id="WIY04523.1"/>
    </source>
</evidence>